<name>A0AAV9IS32_CYACA</name>
<sequence>MMSDAEQDFRRNEQSQALQRVGLADLYAEMRRARLPSTCAEYAAEGVSTEVPLRVRCAAGSLLEVALQLDAHAGLPISDFAADVLHAIHLDTAPDVPDPAWLGVSQPLEFASMLRARRRLLRKRERRRHRAAPLDAAPTTIRLTLPES</sequence>
<organism evidence="1 2">
    <name type="scientific">Cyanidium caldarium</name>
    <name type="common">Red alga</name>
    <dbReference type="NCBI Taxonomy" id="2771"/>
    <lineage>
        <taxon>Eukaryota</taxon>
        <taxon>Rhodophyta</taxon>
        <taxon>Bangiophyceae</taxon>
        <taxon>Cyanidiales</taxon>
        <taxon>Cyanidiaceae</taxon>
        <taxon>Cyanidium</taxon>
    </lineage>
</organism>
<keyword evidence="2" id="KW-1185">Reference proteome</keyword>
<dbReference type="Proteomes" id="UP001301350">
    <property type="component" value="Unassembled WGS sequence"/>
</dbReference>
<gene>
    <name evidence="1" type="ORF">CDCA_CDCA03G0920</name>
</gene>
<proteinExistence type="predicted"/>
<evidence type="ECO:0000313" key="1">
    <source>
        <dbReference type="EMBL" id="KAK4534895.1"/>
    </source>
</evidence>
<reference evidence="1 2" key="1">
    <citation type="submission" date="2022-07" db="EMBL/GenBank/DDBJ databases">
        <title>Genome-wide signatures of adaptation to extreme environments.</title>
        <authorList>
            <person name="Cho C.H."/>
            <person name="Yoon H.S."/>
        </authorList>
    </citation>
    <scope>NUCLEOTIDE SEQUENCE [LARGE SCALE GENOMIC DNA]</scope>
    <source>
        <strain evidence="1 2">DBV 063 E5</strain>
    </source>
</reference>
<dbReference type="EMBL" id="JANCYW010000003">
    <property type="protein sequence ID" value="KAK4534895.1"/>
    <property type="molecule type" value="Genomic_DNA"/>
</dbReference>
<dbReference type="AlphaFoldDB" id="A0AAV9IS32"/>
<protein>
    <submittedName>
        <fullName evidence="1">Uncharacterized protein</fullName>
    </submittedName>
</protein>
<accession>A0AAV9IS32</accession>
<comment type="caution">
    <text evidence="1">The sequence shown here is derived from an EMBL/GenBank/DDBJ whole genome shotgun (WGS) entry which is preliminary data.</text>
</comment>
<evidence type="ECO:0000313" key="2">
    <source>
        <dbReference type="Proteomes" id="UP001301350"/>
    </source>
</evidence>